<dbReference type="AlphaFoldDB" id="A0A1X6NLM0"/>
<keyword evidence="2" id="KW-1185">Reference proteome</keyword>
<name>A0A1X6NLM0_PORUM</name>
<evidence type="ECO:0000313" key="1">
    <source>
        <dbReference type="EMBL" id="OSX69430.1"/>
    </source>
</evidence>
<reference evidence="1 2" key="1">
    <citation type="submission" date="2017-03" db="EMBL/GenBank/DDBJ databases">
        <title>WGS assembly of Porphyra umbilicalis.</title>
        <authorList>
            <person name="Brawley S.H."/>
            <person name="Blouin N.A."/>
            <person name="Ficko-Blean E."/>
            <person name="Wheeler G.L."/>
            <person name="Lohr M."/>
            <person name="Goodson H.V."/>
            <person name="Jenkins J.W."/>
            <person name="Blaby-Haas C.E."/>
            <person name="Helliwell K.E."/>
            <person name="Chan C."/>
            <person name="Marriage T."/>
            <person name="Bhattacharya D."/>
            <person name="Klein A.S."/>
            <person name="Badis Y."/>
            <person name="Brodie J."/>
            <person name="Cao Y."/>
            <person name="Collen J."/>
            <person name="Dittami S.M."/>
            <person name="Gachon C.M."/>
            <person name="Green B.R."/>
            <person name="Karpowicz S."/>
            <person name="Kim J.W."/>
            <person name="Kudahl U."/>
            <person name="Lin S."/>
            <person name="Michel G."/>
            <person name="Mittag M."/>
            <person name="Olson B.J."/>
            <person name="Pangilinan J."/>
            <person name="Peng Y."/>
            <person name="Qiu H."/>
            <person name="Shu S."/>
            <person name="Singer J.T."/>
            <person name="Smith A.G."/>
            <person name="Sprecher B.N."/>
            <person name="Wagner V."/>
            <person name="Wang W."/>
            <person name="Wang Z.-Y."/>
            <person name="Yan J."/>
            <person name="Yarish C."/>
            <person name="Zoeuner-Riek S."/>
            <person name="Zhuang Y."/>
            <person name="Zou Y."/>
            <person name="Lindquist E.A."/>
            <person name="Grimwood J."/>
            <person name="Barry K."/>
            <person name="Rokhsar D.S."/>
            <person name="Schmutz J."/>
            <person name="Stiller J.W."/>
            <person name="Grossman A.R."/>
            <person name="Prochnik S.E."/>
        </authorList>
    </citation>
    <scope>NUCLEOTIDE SEQUENCE [LARGE SCALE GENOMIC DNA]</scope>
    <source>
        <strain evidence="1">4086291</strain>
    </source>
</reference>
<sequence>MHIARQSRAPRGAPLLCVPLSRAGDTWGTQVERCAQHLKVRWVQYARTWRDHW</sequence>
<organism evidence="1 2">
    <name type="scientific">Porphyra umbilicalis</name>
    <name type="common">Purple laver</name>
    <name type="synonym">Red alga</name>
    <dbReference type="NCBI Taxonomy" id="2786"/>
    <lineage>
        <taxon>Eukaryota</taxon>
        <taxon>Rhodophyta</taxon>
        <taxon>Bangiophyceae</taxon>
        <taxon>Bangiales</taxon>
        <taxon>Bangiaceae</taxon>
        <taxon>Porphyra</taxon>
    </lineage>
</organism>
<gene>
    <name evidence="1" type="ORF">BU14_1524s0004</name>
</gene>
<evidence type="ECO:0000313" key="2">
    <source>
        <dbReference type="Proteomes" id="UP000218209"/>
    </source>
</evidence>
<protein>
    <submittedName>
        <fullName evidence="1">Uncharacterized protein</fullName>
    </submittedName>
</protein>
<dbReference type="Proteomes" id="UP000218209">
    <property type="component" value="Unassembled WGS sequence"/>
</dbReference>
<dbReference type="EMBL" id="KV919559">
    <property type="protein sequence ID" value="OSX69430.1"/>
    <property type="molecule type" value="Genomic_DNA"/>
</dbReference>
<proteinExistence type="predicted"/>
<accession>A0A1X6NLM0</accession>